<dbReference type="Gene3D" id="3.30.1370.120">
    <property type="match status" value="1"/>
</dbReference>
<dbReference type="PROSITE" id="PS00875">
    <property type="entry name" value="T2SP_D"/>
    <property type="match status" value="1"/>
</dbReference>
<reference evidence="8 9" key="2">
    <citation type="journal article" date="2011" name="Stand. Genomic Sci.">
        <title>Complete genome sequence of Truepera radiovictrix type strain (RQ-24).</title>
        <authorList>
            <person name="Ivanova N."/>
            <person name="Rohde C."/>
            <person name="Munk C."/>
            <person name="Nolan M."/>
            <person name="Lucas S."/>
            <person name="Del Rio T.G."/>
            <person name="Tice H."/>
            <person name="Deshpande S."/>
            <person name="Cheng J.F."/>
            <person name="Tapia R."/>
            <person name="Han C."/>
            <person name="Goodwin L."/>
            <person name="Pitluck S."/>
            <person name="Liolios K."/>
            <person name="Mavromatis K."/>
            <person name="Mikhailova N."/>
            <person name="Pati A."/>
            <person name="Chen A."/>
            <person name="Palaniappan K."/>
            <person name="Land M."/>
            <person name="Hauser L."/>
            <person name="Chang Y.J."/>
            <person name="Jeffries C.D."/>
            <person name="Brambilla E."/>
            <person name="Rohde M."/>
            <person name="Goker M."/>
            <person name="Tindall B.J."/>
            <person name="Woyke T."/>
            <person name="Bristow J."/>
            <person name="Eisen J.A."/>
            <person name="Markowitz V."/>
            <person name="Hugenholtz P."/>
            <person name="Kyrpides N.C."/>
            <person name="Klenk H.P."/>
            <person name="Lapidus A."/>
        </authorList>
    </citation>
    <scope>NUCLEOTIDE SEQUENCE [LARGE SCALE GENOMIC DNA]</scope>
    <source>
        <strain evidence="9">DSM 17093 / CIP 108686 / LMG 22925 / RQ-24</strain>
    </source>
</reference>
<dbReference type="Pfam" id="PF00263">
    <property type="entry name" value="Secretin"/>
    <property type="match status" value="1"/>
</dbReference>
<evidence type="ECO:0000256" key="2">
    <source>
        <dbReference type="ARBA" id="ARBA00022729"/>
    </source>
</evidence>
<dbReference type="AlphaFoldDB" id="D7CWU4"/>
<protein>
    <submittedName>
        <fullName evidence="8">Type II and III secretion system protein</fullName>
    </submittedName>
</protein>
<evidence type="ECO:0000256" key="1">
    <source>
        <dbReference type="ARBA" id="ARBA00004370"/>
    </source>
</evidence>
<comment type="similarity">
    <text evidence="4">Belongs to the bacterial secretin family.</text>
</comment>
<evidence type="ECO:0000313" key="8">
    <source>
        <dbReference type="EMBL" id="ADI14452.1"/>
    </source>
</evidence>
<evidence type="ECO:0000256" key="3">
    <source>
        <dbReference type="ARBA" id="ARBA00023136"/>
    </source>
</evidence>
<dbReference type="PRINTS" id="PR00811">
    <property type="entry name" value="BCTERIALGSPD"/>
</dbReference>
<name>D7CWU4_TRURR</name>
<evidence type="ECO:0000313" key="9">
    <source>
        <dbReference type="Proteomes" id="UP000000379"/>
    </source>
</evidence>
<dbReference type="PANTHER" id="PTHR30332">
    <property type="entry name" value="PROBABLE GENERAL SECRETION PATHWAY PROTEIN D"/>
    <property type="match status" value="1"/>
</dbReference>
<evidence type="ECO:0000256" key="4">
    <source>
        <dbReference type="RuleBase" id="RU004003"/>
    </source>
</evidence>
<dbReference type="InterPro" id="IPR004845">
    <property type="entry name" value="T2SS_GspD_CS"/>
</dbReference>
<dbReference type="Proteomes" id="UP000000379">
    <property type="component" value="Chromosome"/>
</dbReference>
<gene>
    <name evidence="8" type="ordered locus">Trad_1330</name>
</gene>
<dbReference type="InterPro" id="IPR038591">
    <property type="entry name" value="NolW-like_sf"/>
</dbReference>
<dbReference type="KEGG" id="tra:Trad_1330"/>
<dbReference type="InterPro" id="IPR050810">
    <property type="entry name" value="Bact_Secretion_Sys_Channel"/>
</dbReference>
<sequence>MTSLPPAHSPLAQRWRFVPHVRLLRGVATQLTCALIAGAVQLAVAQEAPPAETTAPAARAQVAPLPAEARFDAPVSFRTGPEGEALSAMLQALARSVGLTAITQGVPDTVVRYDIGEPKPFREIWEIVLSLNGLTYVLRDPDIVVIGPPSVLAGLFETRTEARETRDVRTYAVNSSPEQLAAFLAAQFASESVDVTAFEELGLISVRGAPAQQERVAELLERYDRSKVARVRRVYPLSYARASNLAGVLLGTIFSTNTLGSSEQRSVTDLCSTADLSTPQATNQGAVNTEGVTPIPNSEALETPSLAISADPRTNQLIVTAPVSIQEEIAELIKTLDRPERQINVQVRIQEVSANASERLGLNLTAAMDRFSTTLFSGEGGLSFVFDAQRAIAGFNLGAILDVYEEQGLSRRVDDSNVTVLNNGVATLQAGGTQYNYVRDEAGGVTRDEIPYGVIVGFTPQVANNNSVILDLCARVDTPSLRDAEGRITEFLTRKANSRITLQPGQTVVLGGLLQNQVVASNRSVPGLGDIPVVGNLFSTNTATELNTELLIIVTANVLE</sequence>
<feature type="domain" description="Type II/III secretion system secretin-like" evidence="6">
    <location>
        <begin position="405"/>
        <end position="559"/>
    </location>
</feature>
<dbReference type="GO" id="GO:0009306">
    <property type="term" value="P:protein secretion"/>
    <property type="evidence" value="ECO:0007669"/>
    <property type="project" value="InterPro"/>
</dbReference>
<dbReference type="InterPro" id="IPR005644">
    <property type="entry name" value="NolW-like"/>
</dbReference>
<reference evidence="9" key="1">
    <citation type="submission" date="2010-05" db="EMBL/GenBank/DDBJ databases">
        <title>The complete genome of Truepera radiovictris DSM 17093.</title>
        <authorList>
            <consortium name="US DOE Joint Genome Institute (JGI-PGF)"/>
            <person name="Lucas S."/>
            <person name="Copeland A."/>
            <person name="Lapidus A."/>
            <person name="Glavina del Rio T."/>
            <person name="Dalin E."/>
            <person name="Tice H."/>
            <person name="Bruce D."/>
            <person name="Goodwin L."/>
            <person name="Pitluck S."/>
            <person name="Kyrpides N."/>
            <person name="Mavromatis K."/>
            <person name="Ovchinnikova G."/>
            <person name="Munk A.C."/>
            <person name="Detter J.C."/>
            <person name="Han C."/>
            <person name="Tapia R."/>
            <person name="Land M."/>
            <person name="Hauser L."/>
            <person name="Markowitz V."/>
            <person name="Cheng J.-F."/>
            <person name="Hugenholtz P."/>
            <person name="Woyke T."/>
            <person name="Wu D."/>
            <person name="Tindall B."/>
            <person name="Pomrenke H.G."/>
            <person name="Brambilla E."/>
            <person name="Klenk H.-P."/>
            <person name="Eisen J.A."/>
        </authorList>
    </citation>
    <scope>NUCLEOTIDE SEQUENCE [LARGE SCALE GENOMIC DNA]</scope>
    <source>
        <strain evidence="9">DSM 17093 / CIP 108686 / LMG 22925 / RQ-24</strain>
    </source>
</reference>
<dbReference type="GO" id="GO:0009279">
    <property type="term" value="C:cell outer membrane"/>
    <property type="evidence" value="ECO:0007669"/>
    <property type="project" value="UniProtKB-SubCell"/>
</dbReference>
<dbReference type="HOGENOM" id="CLU_020525_0_0_0"/>
<feature type="domain" description="NolW-like" evidence="7">
    <location>
        <begin position="233"/>
        <end position="342"/>
    </location>
</feature>
<dbReference type="OrthoDB" id="9775455at2"/>
<evidence type="ECO:0000256" key="5">
    <source>
        <dbReference type="RuleBase" id="RU004004"/>
    </source>
</evidence>
<keyword evidence="3" id="KW-0472">Membrane</keyword>
<dbReference type="eggNOG" id="COG1450">
    <property type="taxonomic scope" value="Bacteria"/>
</dbReference>
<comment type="subcellular location">
    <subcellularLocation>
        <location evidence="5">Cell outer membrane</location>
    </subcellularLocation>
    <subcellularLocation>
        <location evidence="1">Membrane</location>
    </subcellularLocation>
</comment>
<dbReference type="InterPro" id="IPR004846">
    <property type="entry name" value="T2SS/T3SS_dom"/>
</dbReference>
<evidence type="ECO:0000259" key="7">
    <source>
        <dbReference type="Pfam" id="PF03958"/>
    </source>
</evidence>
<dbReference type="InterPro" id="IPR001775">
    <property type="entry name" value="GspD/PilQ"/>
</dbReference>
<dbReference type="Pfam" id="PF03958">
    <property type="entry name" value="Secretin_N"/>
    <property type="match status" value="1"/>
</dbReference>
<keyword evidence="9" id="KW-1185">Reference proteome</keyword>
<organism evidence="8 9">
    <name type="scientific">Truepera radiovictrix (strain DSM 17093 / CIP 108686 / LMG 22925 / RQ-24)</name>
    <dbReference type="NCBI Taxonomy" id="649638"/>
    <lineage>
        <taxon>Bacteria</taxon>
        <taxon>Thermotogati</taxon>
        <taxon>Deinococcota</taxon>
        <taxon>Deinococci</taxon>
        <taxon>Trueperales</taxon>
        <taxon>Trueperaceae</taxon>
        <taxon>Truepera</taxon>
    </lineage>
</organism>
<evidence type="ECO:0000259" key="6">
    <source>
        <dbReference type="Pfam" id="PF00263"/>
    </source>
</evidence>
<keyword evidence="5" id="KW-0813">Transport</keyword>
<dbReference type="PANTHER" id="PTHR30332:SF17">
    <property type="entry name" value="TYPE IV PILIATION SYSTEM PROTEIN DR_0774-RELATED"/>
    <property type="match status" value="1"/>
</dbReference>
<accession>D7CWU4</accession>
<proteinExistence type="inferred from homology"/>
<dbReference type="GO" id="GO:0015627">
    <property type="term" value="C:type II protein secretion system complex"/>
    <property type="evidence" value="ECO:0007669"/>
    <property type="project" value="TreeGrafter"/>
</dbReference>
<dbReference type="EMBL" id="CP002049">
    <property type="protein sequence ID" value="ADI14452.1"/>
    <property type="molecule type" value="Genomic_DNA"/>
</dbReference>
<dbReference type="STRING" id="649638.Trad_1330"/>
<keyword evidence="2" id="KW-0732">Signal</keyword>